<dbReference type="GO" id="GO:0008270">
    <property type="term" value="F:zinc ion binding"/>
    <property type="evidence" value="ECO:0007669"/>
    <property type="project" value="UniProtKB-KW"/>
</dbReference>
<evidence type="ECO:0000256" key="5">
    <source>
        <dbReference type="ARBA" id="ARBA00022833"/>
    </source>
</evidence>
<evidence type="ECO:0000256" key="2">
    <source>
        <dbReference type="ARBA" id="ARBA00022679"/>
    </source>
</evidence>
<keyword evidence="13" id="KW-1185">Reference proteome</keyword>
<dbReference type="GO" id="GO:0016567">
    <property type="term" value="P:protein ubiquitination"/>
    <property type="evidence" value="ECO:0007669"/>
    <property type="project" value="InterPro"/>
</dbReference>
<evidence type="ECO:0000313" key="13">
    <source>
        <dbReference type="Proteomes" id="UP000799324"/>
    </source>
</evidence>
<evidence type="ECO:0000256" key="1">
    <source>
        <dbReference type="ARBA" id="ARBA00004167"/>
    </source>
</evidence>
<protein>
    <recommendedName>
        <fullName evidence="11">RING-type domain-containing protein</fullName>
    </recommendedName>
</protein>
<evidence type="ECO:0000256" key="8">
    <source>
        <dbReference type="ARBA" id="ARBA00024209"/>
    </source>
</evidence>
<feature type="compositionally biased region" description="Low complexity" evidence="10">
    <location>
        <begin position="79"/>
        <end position="98"/>
    </location>
</feature>
<dbReference type="InterPro" id="IPR001841">
    <property type="entry name" value="Znf_RING"/>
</dbReference>
<evidence type="ECO:0000256" key="7">
    <source>
        <dbReference type="ARBA" id="ARBA00023136"/>
    </source>
</evidence>
<dbReference type="Proteomes" id="UP000799324">
    <property type="component" value="Unassembled WGS sequence"/>
</dbReference>
<evidence type="ECO:0000256" key="6">
    <source>
        <dbReference type="ARBA" id="ARBA00022989"/>
    </source>
</evidence>
<dbReference type="OrthoDB" id="3801175at2759"/>
<dbReference type="PANTHER" id="PTHR46905">
    <property type="entry name" value="RING-H2 FINGER PROTEIN ATL78"/>
    <property type="match status" value="1"/>
</dbReference>
<keyword evidence="6" id="KW-1133">Transmembrane helix</keyword>
<comment type="similarity">
    <text evidence="8">Belongs to the RING-type zinc finger family. ATL subfamily.</text>
</comment>
<feature type="compositionally biased region" description="Basic and acidic residues" evidence="10">
    <location>
        <begin position="121"/>
        <end position="143"/>
    </location>
</feature>
<sequence length="251" mass="27982">MPHPPRAASRDQVFQYQLQLLTCPICQVEYGVDHKVVQLPDCKHIFGEVCIHEWLDHANTCPLCRQVLFSRSSSVHSTESVASRTESQASSSSVTTSEYAEDIGSEDVNAAGEGHSFQSNPRHEHAISADVRRRSTRIAEQRKTRPLTGAQINAFARALWLSTGILAEESASARVPGVRRAASVRENDLRLAVRSAFPRSYITDTLEDELLLIAHNMVSRQRDDGSTSPGHWFDKVKTAVRMTDAWKWTGT</sequence>
<organism evidence="12 13">
    <name type="scientific">Lophiostoma macrostomum CBS 122681</name>
    <dbReference type="NCBI Taxonomy" id="1314788"/>
    <lineage>
        <taxon>Eukaryota</taxon>
        <taxon>Fungi</taxon>
        <taxon>Dikarya</taxon>
        <taxon>Ascomycota</taxon>
        <taxon>Pezizomycotina</taxon>
        <taxon>Dothideomycetes</taxon>
        <taxon>Pleosporomycetidae</taxon>
        <taxon>Pleosporales</taxon>
        <taxon>Lophiostomataceae</taxon>
        <taxon>Lophiostoma</taxon>
    </lineage>
</organism>
<dbReference type="SUPFAM" id="SSF57850">
    <property type="entry name" value="RING/U-box"/>
    <property type="match status" value="1"/>
</dbReference>
<evidence type="ECO:0000256" key="9">
    <source>
        <dbReference type="PROSITE-ProRule" id="PRU00175"/>
    </source>
</evidence>
<proteinExistence type="inferred from homology"/>
<evidence type="ECO:0000256" key="4">
    <source>
        <dbReference type="ARBA" id="ARBA00022723"/>
    </source>
</evidence>
<feature type="region of interest" description="Disordered" evidence="10">
    <location>
        <begin position="79"/>
        <end position="145"/>
    </location>
</feature>
<dbReference type="EMBL" id="MU004297">
    <property type="protein sequence ID" value="KAF2660825.1"/>
    <property type="molecule type" value="Genomic_DNA"/>
</dbReference>
<dbReference type="GO" id="GO:0016020">
    <property type="term" value="C:membrane"/>
    <property type="evidence" value="ECO:0007669"/>
    <property type="project" value="UniProtKB-SubCell"/>
</dbReference>
<name>A0A6A6TL99_9PLEO</name>
<comment type="subcellular location">
    <subcellularLocation>
        <location evidence="1">Membrane</location>
        <topology evidence="1">Single-pass membrane protein</topology>
    </subcellularLocation>
</comment>
<dbReference type="Gene3D" id="3.30.40.10">
    <property type="entry name" value="Zinc/RING finger domain, C3HC4 (zinc finger)"/>
    <property type="match status" value="1"/>
</dbReference>
<dbReference type="InterPro" id="IPR013083">
    <property type="entry name" value="Znf_RING/FYVE/PHD"/>
</dbReference>
<evidence type="ECO:0000256" key="10">
    <source>
        <dbReference type="SAM" id="MobiDB-lite"/>
    </source>
</evidence>
<dbReference type="Pfam" id="PF13639">
    <property type="entry name" value="zf-RING_2"/>
    <property type="match status" value="1"/>
</dbReference>
<keyword evidence="4" id="KW-0479">Metal-binding</keyword>
<dbReference type="InterPro" id="IPR044602">
    <property type="entry name" value="ATL10/ATL72-79-like"/>
</dbReference>
<evidence type="ECO:0000259" key="11">
    <source>
        <dbReference type="PROSITE" id="PS50089"/>
    </source>
</evidence>
<keyword evidence="9" id="KW-0863">Zinc-finger</keyword>
<keyword evidence="2" id="KW-0808">Transferase</keyword>
<evidence type="ECO:0000313" key="12">
    <source>
        <dbReference type="EMBL" id="KAF2660825.1"/>
    </source>
</evidence>
<feature type="domain" description="RING-type" evidence="11">
    <location>
        <begin position="23"/>
        <end position="65"/>
    </location>
</feature>
<dbReference type="PANTHER" id="PTHR46905:SF7">
    <property type="entry name" value="RING-H2 FINGER PROTEIN ATL78"/>
    <property type="match status" value="1"/>
</dbReference>
<accession>A0A6A6TL99</accession>
<keyword evidence="5" id="KW-0862">Zinc</keyword>
<keyword evidence="3" id="KW-0812">Transmembrane</keyword>
<reference evidence="12" key="1">
    <citation type="journal article" date="2020" name="Stud. Mycol.">
        <title>101 Dothideomycetes genomes: a test case for predicting lifestyles and emergence of pathogens.</title>
        <authorList>
            <person name="Haridas S."/>
            <person name="Albert R."/>
            <person name="Binder M."/>
            <person name="Bloem J."/>
            <person name="Labutti K."/>
            <person name="Salamov A."/>
            <person name="Andreopoulos B."/>
            <person name="Baker S."/>
            <person name="Barry K."/>
            <person name="Bills G."/>
            <person name="Bluhm B."/>
            <person name="Cannon C."/>
            <person name="Castanera R."/>
            <person name="Culley D."/>
            <person name="Daum C."/>
            <person name="Ezra D."/>
            <person name="Gonzalez J."/>
            <person name="Henrissat B."/>
            <person name="Kuo A."/>
            <person name="Liang C."/>
            <person name="Lipzen A."/>
            <person name="Lutzoni F."/>
            <person name="Magnuson J."/>
            <person name="Mondo S."/>
            <person name="Nolan M."/>
            <person name="Ohm R."/>
            <person name="Pangilinan J."/>
            <person name="Park H.-J."/>
            <person name="Ramirez L."/>
            <person name="Alfaro M."/>
            <person name="Sun H."/>
            <person name="Tritt A."/>
            <person name="Yoshinaga Y."/>
            <person name="Zwiers L.-H."/>
            <person name="Turgeon B."/>
            <person name="Goodwin S."/>
            <person name="Spatafora J."/>
            <person name="Crous P."/>
            <person name="Grigoriev I."/>
        </authorList>
    </citation>
    <scope>NUCLEOTIDE SEQUENCE</scope>
    <source>
        <strain evidence="12">CBS 122681</strain>
    </source>
</reference>
<evidence type="ECO:0000256" key="3">
    <source>
        <dbReference type="ARBA" id="ARBA00022692"/>
    </source>
</evidence>
<keyword evidence="7" id="KW-0472">Membrane</keyword>
<gene>
    <name evidence="12" type="ORF">K491DRAFT_674450</name>
</gene>
<dbReference type="GO" id="GO:0016740">
    <property type="term" value="F:transferase activity"/>
    <property type="evidence" value="ECO:0007669"/>
    <property type="project" value="UniProtKB-KW"/>
</dbReference>
<dbReference type="AlphaFoldDB" id="A0A6A6TL99"/>
<dbReference type="PROSITE" id="PS50089">
    <property type="entry name" value="ZF_RING_2"/>
    <property type="match status" value="1"/>
</dbReference>